<dbReference type="RefSeq" id="WP_133605873.1">
    <property type="nucleotide sequence ID" value="NZ_SNXW01000001.1"/>
</dbReference>
<evidence type="ECO:0008006" key="4">
    <source>
        <dbReference type="Google" id="ProtNLM"/>
    </source>
</evidence>
<feature type="signal peptide" evidence="1">
    <location>
        <begin position="1"/>
        <end position="28"/>
    </location>
</feature>
<feature type="chain" id="PRO_5020300112" description="Periplasmic binding family protein" evidence="1">
    <location>
        <begin position="29"/>
        <end position="147"/>
    </location>
</feature>
<evidence type="ECO:0000313" key="2">
    <source>
        <dbReference type="EMBL" id="TDP88240.1"/>
    </source>
</evidence>
<dbReference type="EMBL" id="SNXW01000001">
    <property type="protein sequence ID" value="TDP88240.1"/>
    <property type="molecule type" value="Genomic_DNA"/>
</dbReference>
<organism evidence="2 3">
    <name type="scientific">Aquabacterium commune</name>
    <dbReference type="NCBI Taxonomy" id="70586"/>
    <lineage>
        <taxon>Bacteria</taxon>
        <taxon>Pseudomonadati</taxon>
        <taxon>Pseudomonadota</taxon>
        <taxon>Betaproteobacteria</taxon>
        <taxon>Burkholderiales</taxon>
        <taxon>Aquabacterium</taxon>
    </lineage>
</organism>
<accession>A0A4R6RNN6</accession>
<dbReference type="SUPFAM" id="SSF53850">
    <property type="entry name" value="Periplasmic binding protein-like II"/>
    <property type="match status" value="1"/>
</dbReference>
<keyword evidence="1" id="KW-0732">Signal</keyword>
<proteinExistence type="predicted"/>
<dbReference type="Proteomes" id="UP000294593">
    <property type="component" value="Unassembled WGS sequence"/>
</dbReference>
<sequence length="147" mass="15118">MQHPHTLQSVLKSAVAIGLLTLAHAASAQVAVIVNPKSAIANLSPEQVSSIFLGKSNTLPSGSTAAPVDLPDGSPVHEQFYTKATGKTSAQVKATWARLTFSGKATPPKELGSSADVKKFVAANPDAIGYIEKSAVDGTVKAVLTID</sequence>
<name>A0A4R6RNN6_9BURK</name>
<gene>
    <name evidence="2" type="ORF">EV672_101385</name>
</gene>
<protein>
    <recommendedName>
        <fullName evidence="4">Periplasmic binding family protein</fullName>
    </recommendedName>
</protein>
<evidence type="ECO:0000256" key="1">
    <source>
        <dbReference type="SAM" id="SignalP"/>
    </source>
</evidence>
<dbReference type="AlphaFoldDB" id="A0A4R6RNN6"/>
<dbReference type="OrthoDB" id="5368589at2"/>
<evidence type="ECO:0000313" key="3">
    <source>
        <dbReference type="Proteomes" id="UP000294593"/>
    </source>
</evidence>
<keyword evidence="3" id="KW-1185">Reference proteome</keyword>
<reference evidence="2 3" key="1">
    <citation type="submission" date="2019-03" db="EMBL/GenBank/DDBJ databases">
        <title>Genomic Encyclopedia of Type Strains, Phase IV (KMG-IV): sequencing the most valuable type-strain genomes for metagenomic binning, comparative biology and taxonomic classification.</title>
        <authorList>
            <person name="Goeker M."/>
        </authorList>
    </citation>
    <scope>NUCLEOTIDE SEQUENCE [LARGE SCALE GENOMIC DNA]</scope>
    <source>
        <strain evidence="2 3">DSM 11901</strain>
    </source>
</reference>
<dbReference type="Gene3D" id="3.40.190.10">
    <property type="entry name" value="Periplasmic binding protein-like II"/>
    <property type="match status" value="1"/>
</dbReference>
<comment type="caution">
    <text evidence="2">The sequence shown here is derived from an EMBL/GenBank/DDBJ whole genome shotgun (WGS) entry which is preliminary data.</text>
</comment>